<dbReference type="OrthoDB" id="1022638at2759"/>
<evidence type="ECO:0008006" key="3">
    <source>
        <dbReference type="Google" id="ProtNLM"/>
    </source>
</evidence>
<proteinExistence type="predicted"/>
<protein>
    <recommendedName>
        <fullName evidence="3">BTB domain-containing protein</fullName>
    </recommendedName>
</protein>
<keyword evidence="2" id="KW-1185">Reference proteome</keyword>
<name>A0A9W8XI37_9PLEO</name>
<sequence length="214" mass="24197">MRKLDSSNNMPQRKTKSYIILVGDPPCEAYPVDKDFESLLRAASPLLATKLDEQKETIPLPTFEPQDFRTYKDWLHARRLAPCPKIGLEDTTEWRRICQGYLLGDHLQDFNYCNAMADALLRAASKVTAEPSKDFLATVEHVFSATGNDSPIRTLLFDITFHWVRSGIWKPLLESSPKFTAALCIEQINRSGSIPRSLSRAGADICKNFLKAHL</sequence>
<dbReference type="GeneID" id="80910546"/>
<dbReference type="EMBL" id="JAPEUX010000005">
    <property type="protein sequence ID" value="KAJ4351673.1"/>
    <property type="molecule type" value="Genomic_DNA"/>
</dbReference>
<evidence type="ECO:0000313" key="1">
    <source>
        <dbReference type="EMBL" id="KAJ4351673.1"/>
    </source>
</evidence>
<organism evidence="1 2">
    <name type="scientific">Didymosphaeria variabile</name>
    <dbReference type="NCBI Taxonomy" id="1932322"/>
    <lineage>
        <taxon>Eukaryota</taxon>
        <taxon>Fungi</taxon>
        <taxon>Dikarya</taxon>
        <taxon>Ascomycota</taxon>
        <taxon>Pezizomycotina</taxon>
        <taxon>Dothideomycetes</taxon>
        <taxon>Pleosporomycetidae</taxon>
        <taxon>Pleosporales</taxon>
        <taxon>Massarineae</taxon>
        <taxon>Didymosphaeriaceae</taxon>
        <taxon>Didymosphaeria</taxon>
    </lineage>
</organism>
<dbReference type="AlphaFoldDB" id="A0A9W8XI37"/>
<reference evidence="1" key="1">
    <citation type="submission" date="2022-10" db="EMBL/GenBank/DDBJ databases">
        <title>Tapping the CABI collections for fungal endophytes: first genome assemblies for Collariella, Neodidymelliopsis, Ascochyta clinopodiicola, Didymella pomorum, Didymosphaeria variabile, Neocosmospora piperis and Neocucurbitaria cava.</title>
        <authorList>
            <person name="Hill R."/>
        </authorList>
    </citation>
    <scope>NUCLEOTIDE SEQUENCE</scope>
    <source>
        <strain evidence="1">IMI 356815</strain>
    </source>
</reference>
<gene>
    <name evidence="1" type="ORF">N0V89_007016</name>
</gene>
<comment type="caution">
    <text evidence="1">The sequence shown here is derived from an EMBL/GenBank/DDBJ whole genome shotgun (WGS) entry which is preliminary data.</text>
</comment>
<dbReference type="RefSeq" id="XP_056070029.1">
    <property type="nucleotide sequence ID" value="XM_056215782.1"/>
</dbReference>
<accession>A0A9W8XI37</accession>
<evidence type="ECO:0000313" key="2">
    <source>
        <dbReference type="Proteomes" id="UP001140513"/>
    </source>
</evidence>
<dbReference type="Proteomes" id="UP001140513">
    <property type="component" value="Unassembled WGS sequence"/>
</dbReference>